<gene>
    <name evidence="2" type="ORF">SAMN04488525_101652</name>
</gene>
<comment type="caution">
    <text evidence="2">The sequence shown here is derived from an EMBL/GenBank/DDBJ whole genome shotgun (WGS) entry which is preliminary data.</text>
</comment>
<dbReference type="EMBL" id="FNQH01000001">
    <property type="protein sequence ID" value="SDZ93077.1"/>
    <property type="molecule type" value="Genomic_DNA"/>
</dbReference>
<dbReference type="PANTHER" id="PTHR34985:SF1">
    <property type="entry name" value="SLR0554 PROTEIN"/>
    <property type="match status" value="1"/>
</dbReference>
<accession>A0AB37ZX77</accession>
<dbReference type="AlphaFoldDB" id="A0AB37ZX77"/>
<proteinExistence type="predicted"/>
<evidence type="ECO:0000259" key="1">
    <source>
        <dbReference type="Pfam" id="PF05272"/>
    </source>
</evidence>
<sequence>MTETCTISKKQGISGNIMTPVRKNIFKFFREYQPEKELTNKDGLEYFVSGESQDNIVNGGGLLYRDAITMDFDELPPAMNVKEFEKLITSKLPNISYIIHASWSYSDENQIRKIHLIIPTKQRILTASHYYNCHLYLEQKVGEIADKNLRSWGHLLSLPAYHNKENMVIFESGELFDASIVPEVCFNENEQIEHTINQRFRRIPENESDPIVAAFIAHYRETKLLEDNFYLGRIYTLGMHVCKGNMEEETAIRYARALGIGRKTSDNKSWADENERALMNKISNGRRNSNYFNETQDFWTNFAIRGVNDKADGLEEISRRSEINWRSSLKKNSKEPYNVMKTMNNLKRILENDPSLNEVLLYNEFTGMIEKGATPPWENRFNRQWSDDDVAGLRLYLSENYDIEFGRENLFDVILSVAKDNSYHPVKSLIESVKWDGTPRAETIFIDYLGADDNEYIRAVAKKWLTGAVARIYEPGIKFEIVPMLTGKQGRGKSTLAAKLGGEHFNDDLKDMKSKDSKDFLQGSWIIELGELAAMRRTEVEEVKSFISAKMDRYRPSYGRITLDHPRTCVFMGTTNDLQFLKDVSGNRRFYPIPIDENERTADVFSIEAATVQQIWAESLINYQNGEKIYMPERLEKIANEYRGNATETNPMQDDIYRYLDFLLPEEWEIQSLAYKRSYIDGKLNNCDFNSEGKVQRNKVTTREILTELFCRDSKEELRGQSEAKKVGLIMNNHDEWKSTSYYVNTQKVRGYVRRSSLTE</sequence>
<dbReference type="PANTHER" id="PTHR34985">
    <property type="entry name" value="SLR0554 PROTEIN"/>
    <property type="match status" value="1"/>
</dbReference>
<dbReference type="Pfam" id="PF05272">
    <property type="entry name" value="VapE-like_dom"/>
    <property type="match status" value="1"/>
</dbReference>
<dbReference type="InterPro" id="IPR007936">
    <property type="entry name" value="VapE-like_dom"/>
</dbReference>
<keyword evidence="3" id="KW-1185">Reference proteome</keyword>
<feature type="domain" description="Virulence-associated protein E-like" evidence="1">
    <location>
        <begin position="430"/>
        <end position="644"/>
    </location>
</feature>
<organism evidence="2 3">
    <name type="scientific">Trichococcus collinsii</name>
    <dbReference type="NCBI Taxonomy" id="157076"/>
    <lineage>
        <taxon>Bacteria</taxon>
        <taxon>Bacillati</taxon>
        <taxon>Bacillota</taxon>
        <taxon>Bacilli</taxon>
        <taxon>Lactobacillales</taxon>
        <taxon>Carnobacteriaceae</taxon>
        <taxon>Trichococcus</taxon>
    </lineage>
</organism>
<name>A0AB37ZX77_9LACT</name>
<evidence type="ECO:0000313" key="3">
    <source>
        <dbReference type="Proteomes" id="UP000199042"/>
    </source>
</evidence>
<dbReference type="RefSeq" id="WP_086984703.1">
    <property type="nucleotide sequence ID" value="NZ_FJNA01000001.1"/>
</dbReference>
<protein>
    <submittedName>
        <fullName evidence="2">Virulence-associated protein E</fullName>
    </submittedName>
</protein>
<dbReference type="Proteomes" id="UP000199042">
    <property type="component" value="Unassembled WGS sequence"/>
</dbReference>
<reference evidence="2 3" key="1">
    <citation type="submission" date="2016-10" db="EMBL/GenBank/DDBJ databases">
        <authorList>
            <person name="Varghese N."/>
            <person name="Submissions S."/>
        </authorList>
    </citation>
    <scope>NUCLEOTIDE SEQUENCE [LARGE SCALE GENOMIC DNA]</scope>
    <source>
        <strain evidence="2 3">DSM 14526</strain>
    </source>
</reference>
<evidence type="ECO:0000313" key="2">
    <source>
        <dbReference type="EMBL" id="SDZ93077.1"/>
    </source>
</evidence>